<dbReference type="EMBL" id="BRLJ01000002">
    <property type="protein sequence ID" value="GKX62617.1"/>
    <property type="molecule type" value="Genomic_DNA"/>
</dbReference>
<reference evidence="2" key="1">
    <citation type="submission" date="2022-06" db="EMBL/GenBank/DDBJ databases">
        <title>Draft genome sequences of Pragia fontium str. JCM24417.</title>
        <authorList>
            <person name="Wakabayashi Y."/>
            <person name="Kojima K."/>
        </authorList>
    </citation>
    <scope>NUCLEOTIDE SEQUENCE</scope>
    <source>
        <strain evidence="2">JCM 24417</strain>
    </source>
</reference>
<accession>A0ABQ5LIF7</accession>
<protein>
    <submittedName>
        <fullName evidence="2">CoA-binding protein</fullName>
    </submittedName>
</protein>
<dbReference type="InterPro" id="IPR003781">
    <property type="entry name" value="CoA-bd"/>
</dbReference>
<keyword evidence="3" id="KW-1185">Reference proteome</keyword>
<feature type="domain" description="CoA-binding" evidence="1">
    <location>
        <begin position="9"/>
        <end position="104"/>
    </location>
</feature>
<sequence>MEDRDIWTILREVKTIALVGASDKADRPSYVVMEFLLSQGYDVIPVSPKLAGQTLLGQPVFASLKDIPCPVDMVDVFRHSDAAYEIAQEAIAIKASVLWMQIGVINHEAEALAQSAGLKVVMNLCPKIEIKRLGMNQS</sequence>
<dbReference type="Proteomes" id="UP001059610">
    <property type="component" value="Unassembled WGS sequence"/>
</dbReference>
<dbReference type="PANTHER" id="PTHR33303">
    <property type="entry name" value="CYTOPLASMIC PROTEIN-RELATED"/>
    <property type="match status" value="1"/>
</dbReference>
<dbReference type="SMART" id="SM00881">
    <property type="entry name" value="CoA_binding"/>
    <property type="match status" value="1"/>
</dbReference>
<evidence type="ECO:0000259" key="1">
    <source>
        <dbReference type="SMART" id="SM00881"/>
    </source>
</evidence>
<dbReference type="InterPro" id="IPR036291">
    <property type="entry name" value="NAD(P)-bd_dom_sf"/>
</dbReference>
<organism evidence="2 3">
    <name type="scientific">Pragia fontium</name>
    <dbReference type="NCBI Taxonomy" id="82985"/>
    <lineage>
        <taxon>Bacteria</taxon>
        <taxon>Pseudomonadati</taxon>
        <taxon>Pseudomonadota</taxon>
        <taxon>Gammaproteobacteria</taxon>
        <taxon>Enterobacterales</taxon>
        <taxon>Budviciaceae</taxon>
        <taxon>Pragia</taxon>
    </lineage>
</organism>
<proteinExistence type="predicted"/>
<dbReference type="PANTHER" id="PTHR33303:SF2">
    <property type="entry name" value="COA-BINDING DOMAIN-CONTAINING PROTEIN"/>
    <property type="match status" value="1"/>
</dbReference>
<dbReference type="SUPFAM" id="SSF51735">
    <property type="entry name" value="NAD(P)-binding Rossmann-fold domains"/>
    <property type="match status" value="1"/>
</dbReference>
<dbReference type="Gene3D" id="3.40.50.720">
    <property type="entry name" value="NAD(P)-binding Rossmann-like Domain"/>
    <property type="match status" value="1"/>
</dbReference>
<name>A0ABQ5LIF7_9GAMM</name>
<gene>
    <name evidence="2" type="ORF">SOASR032_11860</name>
</gene>
<evidence type="ECO:0000313" key="2">
    <source>
        <dbReference type="EMBL" id="GKX62617.1"/>
    </source>
</evidence>
<evidence type="ECO:0000313" key="3">
    <source>
        <dbReference type="Proteomes" id="UP001059610"/>
    </source>
</evidence>
<dbReference type="RefSeq" id="WP_261821721.1">
    <property type="nucleotide sequence ID" value="NZ_BRLJ01000002.1"/>
</dbReference>
<comment type="caution">
    <text evidence="2">The sequence shown here is derived from an EMBL/GenBank/DDBJ whole genome shotgun (WGS) entry which is preliminary data.</text>
</comment>
<dbReference type="Pfam" id="PF13380">
    <property type="entry name" value="CoA_binding_2"/>
    <property type="match status" value="1"/>
</dbReference>